<organism evidence="1 2">
    <name type="scientific">Maribacter litopenaei</name>
    <dbReference type="NCBI Taxonomy" id="2976127"/>
    <lineage>
        <taxon>Bacteria</taxon>
        <taxon>Pseudomonadati</taxon>
        <taxon>Bacteroidota</taxon>
        <taxon>Flavobacteriia</taxon>
        <taxon>Flavobacteriales</taxon>
        <taxon>Flavobacteriaceae</taxon>
        <taxon>Maribacter</taxon>
    </lineage>
</organism>
<reference evidence="1" key="1">
    <citation type="submission" date="2022-09" db="EMBL/GenBank/DDBJ databases">
        <title>Maribacter litopenaei sp. nov., isolated from the intestinal tract of the Pacific White Shrimp, Litopenaeus vannamei.</title>
        <authorList>
            <person name="Kim S.Y."/>
            <person name="Hwang C.Y."/>
        </authorList>
    </citation>
    <scope>NUCLEOTIDE SEQUENCE</scope>
    <source>
        <strain evidence="1">HL-LV01</strain>
    </source>
</reference>
<dbReference type="Proteomes" id="UP001059209">
    <property type="component" value="Chromosome"/>
</dbReference>
<accession>A0ABY5Y981</accession>
<dbReference type="EMBL" id="CP104205">
    <property type="protein sequence ID" value="UWX55254.1"/>
    <property type="molecule type" value="Genomic_DNA"/>
</dbReference>
<dbReference type="RefSeq" id="WP_260573115.1">
    <property type="nucleotide sequence ID" value="NZ_CP104205.1"/>
</dbReference>
<dbReference type="InterPro" id="IPR036291">
    <property type="entry name" value="NAD(P)-bd_dom_sf"/>
</dbReference>
<gene>
    <name evidence="1" type="ORF">NYZ99_01135</name>
</gene>
<dbReference type="SUPFAM" id="SSF51735">
    <property type="entry name" value="NAD(P)-binding Rossmann-fold domains"/>
    <property type="match status" value="1"/>
</dbReference>
<protein>
    <recommendedName>
        <fullName evidence="3">NAD dependent epimerase/dehydratase family protein</fullName>
    </recommendedName>
</protein>
<keyword evidence="2" id="KW-1185">Reference proteome</keyword>
<evidence type="ECO:0000313" key="2">
    <source>
        <dbReference type="Proteomes" id="UP001059209"/>
    </source>
</evidence>
<evidence type="ECO:0008006" key="3">
    <source>
        <dbReference type="Google" id="ProtNLM"/>
    </source>
</evidence>
<evidence type="ECO:0000313" key="1">
    <source>
        <dbReference type="EMBL" id="UWX55254.1"/>
    </source>
</evidence>
<proteinExistence type="predicted"/>
<dbReference type="Gene3D" id="3.40.50.720">
    <property type="entry name" value="NAD(P)-binding Rossmann-like Domain"/>
    <property type="match status" value="1"/>
</dbReference>
<sequence length="92" mass="10095">MLNEIASSSVNNILFVSSTSVYGENQGEVNEETIPIPSSEAGKQLLETEKLIRENSHVESTIIRFAGLIGPDRHPVNMLSGRTQPYRGQCAH</sequence>
<name>A0ABY5Y981_9FLAO</name>